<gene>
    <name evidence="1" type="ORF">PHSY_002867</name>
</gene>
<dbReference type="Proteomes" id="UP000014071">
    <property type="component" value="Unassembled WGS sequence"/>
</dbReference>
<name>R9P271_PSEHS</name>
<keyword evidence="2" id="KW-1185">Reference proteome</keyword>
<sequence length="181" mass="20186">MHAWTVPLYNPNQHFGRKKERSEEPTITAHQLCCDNAADAAAALLFWRMAHAARLKTEEHLQTTNLYLAGSGLMQGVFLLTQGSTAHLCCDQSADQSSIKLLLRLWESIGGPAGWHQNLVYQHLVNRPANGDHESSIGRSSHQLLLIASDQTASDREPDLQRRMAFITCSLSKKIGRRCLN</sequence>
<dbReference type="EMBL" id="DF238792">
    <property type="protein sequence ID" value="GAC95292.1"/>
    <property type="molecule type" value="Genomic_DNA"/>
</dbReference>
<reference evidence="2" key="1">
    <citation type="journal article" date="2013" name="Genome Announc.">
        <title>Draft genome sequence of the basidiomycetous yeast-like fungus Pseudozyma hubeiensis SY62, which produces an abundant amount of the biosurfactant mannosylerythritol lipids.</title>
        <authorList>
            <person name="Konishi M."/>
            <person name="Hatada Y."/>
            <person name="Horiuchi J."/>
        </authorList>
    </citation>
    <scope>NUCLEOTIDE SEQUENCE [LARGE SCALE GENOMIC DNA]</scope>
    <source>
        <strain evidence="2">SY62</strain>
    </source>
</reference>
<evidence type="ECO:0000313" key="1">
    <source>
        <dbReference type="EMBL" id="GAC95292.1"/>
    </source>
</evidence>
<dbReference type="HOGENOM" id="CLU_1489635_0_0_1"/>
<accession>R9P271</accession>
<dbReference type="AlphaFoldDB" id="R9P271"/>
<dbReference type="GeneID" id="24108158"/>
<protein>
    <submittedName>
        <fullName evidence="1">Uncharacterized protein</fullName>
    </submittedName>
</protein>
<organism evidence="1 2">
    <name type="scientific">Pseudozyma hubeiensis (strain SY62)</name>
    <name type="common">Yeast</name>
    <dbReference type="NCBI Taxonomy" id="1305764"/>
    <lineage>
        <taxon>Eukaryota</taxon>
        <taxon>Fungi</taxon>
        <taxon>Dikarya</taxon>
        <taxon>Basidiomycota</taxon>
        <taxon>Ustilaginomycotina</taxon>
        <taxon>Ustilaginomycetes</taxon>
        <taxon>Ustilaginales</taxon>
        <taxon>Ustilaginaceae</taxon>
        <taxon>Pseudozyma</taxon>
    </lineage>
</organism>
<evidence type="ECO:0000313" key="2">
    <source>
        <dbReference type="Proteomes" id="UP000014071"/>
    </source>
</evidence>
<dbReference type="RefSeq" id="XP_012188879.1">
    <property type="nucleotide sequence ID" value="XM_012333489.1"/>
</dbReference>
<proteinExistence type="predicted"/>